<reference evidence="1 2" key="1">
    <citation type="submission" date="2023-07" db="EMBL/GenBank/DDBJ databases">
        <title>Genomic Encyclopedia of Type Strains, Phase IV (KMG-IV): sequencing the most valuable type-strain genomes for metagenomic binning, comparative biology and taxonomic classification.</title>
        <authorList>
            <person name="Goeker M."/>
        </authorList>
    </citation>
    <scope>NUCLEOTIDE SEQUENCE [LARGE SCALE GENOMIC DNA]</scope>
    <source>
        <strain evidence="1 2">DSM 12751</strain>
    </source>
</reference>
<dbReference type="RefSeq" id="WP_307397767.1">
    <property type="nucleotide sequence ID" value="NZ_BAAADK010000020.1"/>
</dbReference>
<proteinExistence type="predicted"/>
<dbReference type="Proteomes" id="UP001235840">
    <property type="component" value="Unassembled WGS sequence"/>
</dbReference>
<organism evidence="1 2">
    <name type="scientific">Caldalkalibacillus horti</name>
    <dbReference type="NCBI Taxonomy" id="77523"/>
    <lineage>
        <taxon>Bacteria</taxon>
        <taxon>Bacillati</taxon>
        <taxon>Bacillota</taxon>
        <taxon>Bacilli</taxon>
        <taxon>Bacillales</taxon>
        <taxon>Bacillaceae</taxon>
        <taxon>Caldalkalibacillus</taxon>
    </lineage>
</organism>
<evidence type="ECO:0000313" key="1">
    <source>
        <dbReference type="EMBL" id="MDQ0168205.1"/>
    </source>
</evidence>
<gene>
    <name evidence="1" type="ORF">J2S11_004157</name>
</gene>
<sequence length="141" mass="16278">MSDQVFTQEQVDDLLQQERTKWNDEVLNPLVTERDSLLQFKPKDLTDEEKAIQIKQQELFKKEVSLELKSAGLEKFADFFVVESVDDLKGKMSAFQSLLGEMKIDNSYKPNDHKHTDPYSKFEKDGNTVGMIGSKLSKIFK</sequence>
<name>A0ABT9W4P6_9BACI</name>
<dbReference type="EMBL" id="JAUSTY010000025">
    <property type="protein sequence ID" value="MDQ0168205.1"/>
    <property type="molecule type" value="Genomic_DNA"/>
</dbReference>
<evidence type="ECO:0000313" key="2">
    <source>
        <dbReference type="Proteomes" id="UP001235840"/>
    </source>
</evidence>
<comment type="caution">
    <text evidence="1">The sequence shown here is derived from an EMBL/GenBank/DDBJ whole genome shotgun (WGS) entry which is preliminary data.</text>
</comment>
<protein>
    <submittedName>
        <fullName evidence="1">Uncharacterized protein</fullName>
    </submittedName>
</protein>
<accession>A0ABT9W4P6</accession>
<keyword evidence="2" id="KW-1185">Reference proteome</keyword>